<dbReference type="Proteomes" id="UP001595711">
    <property type="component" value="Unassembled WGS sequence"/>
</dbReference>
<evidence type="ECO:0008006" key="3">
    <source>
        <dbReference type="Google" id="ProtNLM"/>
    </source>
</evidence>
<organism evidence="1 2">
    <name type="scientific">Ferrovibrio xuzhouensis</name>
    <dbReference type="NCBI Taxonomy" id="1576914"/>
    <lineage>
        <taxon>Bacteria</taxon>
        <taxon>Pseudomonadati</taxon>
        <taxon>Pseudomonadota</taxon>
        <taxon>Alphaproteobacteria</taxon>
        <taxon>Rhodospirillales</taxon>
        <taxon>Rhodospirillaceae</taxon>
        <taxon>Ferrovibrio</taxon>
    </lineage>
</organism>
<name>A0ABV7VIS8_9PROT</name>
<accession>A0ABV7VIS8</accession>
<comment type="caution">
    <text evidence="1">The sequence shown here is derived from an EMBL/GenBank/DDBJ whole genome shotgun (WGS) entry which is preliminary data.</text>
</comment>
<gene>
    <name evidence="1" type="ORF">ACFOOQ_17815</name>
</gene>
<reference evidence="2" key="1">
    <citation type="journal article" date="2019" name="Int. J. Syst. Evol. Microbiol.">
        <title>The Global Catalogue of Microorganisms (GCM) 10K type strain sequencing project: providing services to taxonomists for standard genome sequencing and annotation.</title>
        <authorList>
            <consortium name="The Broad Institute Genomics Platform"/>
            <consortium name="The Broad Institute Genome Sequencing Center for Infectious Disease"/>
            <person name="Wu L."/>
            <person name="Ma J."/>
        </authorList>
    </citation>
    <scope>NUCLEOTIDE SEQUENCE [LARGE SCALE GENOMIC DNA]</scope>
    <source>
        <strain evidence="2">KCTC 42182</strain>
    </source>
</reference>
<dbReference type="RefSeq" id="WP_379728954.1">
    <property type="nucleotide sequence ID" value="NZ_JBHRYJ010000004.1"/>
</dbReference>
<keyword evidence="2" id="KW-1185">Reference proteome</keyword>
<evidence type="ECO:0000313" key="1">
    <source>
        <dbReference type="EMBL" id="MFC3677415.1"/>
    </source>
</evidence>
<protein>
    <recommendedName>
        <fullName evidence="3">Baseplate assembly protein</fullName>
    </recommendedName>
</protein>
<sequence length="758" mass="79521">MAVTASLLTRLAGITVRKGDGRQWLLGLRFDPPDAPGPVTTGNIRLTTVQGAPASDLAVRAVTPPSPAAPLTVTLEDLRPLTLVAGNDDPSPVILTLVGLDDVIDPAANYAGFLLGAPAATLFDAAEAAVAAAPATLPVNAALDYLARDYPALRQAMLDQLSIAVPGFDGGQGAADFPVMLVEALAYAADQLSYFQDAVATEAYLGTARLRRSVRRHLRLIDYRLHEGCNARAWIHVAVNAPMVLPAGITFAAGSRVFAAMAGASLDPGCNRIALWSPPRAGSHVIPQGATAARLAASATLRPGDILVFEEIRNPASARIEPGNPERRQAVRLTGVTATADGVEVRWDQSDALQFPLTVTATIAGQRIDGISVALGNILLADEGAWQPAVALPDPVLFASTYQPALPQGPLVYATAAPAATLPAALCLDQDPRLAVPQLSLTDAQGNAWQPCIDLLDRNGFMRAVTVEPDAAGWNRLRFGDGQYGRRPAPGSRFTLVLRKGGGSAGNVGADAIDAVLGGGIPVATITAVRNPLPAAGGLEPEALADARLTAPQAFRRQQRCVTPADYALRAGSFPSVLQAAAQAGWSGSWRVMEIAVERTGAAPLDAAFRTALQAHIDRFRCGGVQVAITEPRQIGIVLGLVVYCTASAEASAIRAELNRRFGTGYLPDGSPAFFNPDSLRLGAPLRLSDILEQASAVPGVAWIDSDPRNDPRIGFYRADRPPADLRQRQMLTFAPLEVASVTAGHGGQVRFYVARNA</sequence>
<proteinExistence type="predicted"/>
<evidence type="ECO:0000313" key="2">
    <source>
        <dbReference type="Proteomes" id="UP001595711"/>
    </source>
</evidence>
<dbReference type="EMBL" id="JBHRYJ010000004">
    <property type="protein sequence ID" value="MFC3677415.1"/>
    <property type="molecule type" value="Genomic_DNA"/>
</dbReference>